<dbReference type="CDD" id="cd00761">
    <property type="entry name" value="Glyco_tranf_GTA_type"/>
    <property type="match status" value="1"/>
</dbReference>
<comment type="caution">
    <text evidence="2">The sequence shown here is derived from an EMBL/GenBank/DDBJ whole genome shotgun (WGS) entry which is preliminary data.</text>
</comment>
<dbReference type="OrthoDB" id="9811884at2"/>
<dbReference type="STRING" id="295108.HT99x_00774"/>
<dbReference type="RefSeq" id="WP_075065405.1">
    <property type="nucleotide sequence ID" value="NZ_LKAJ02000001.1"/>
</dbReference>
<dbReference type="Pfam" id="PF00535">
    <property type="entry name" value="Glycos_transf_2"/>
    <property type="match status" value="1"/>
</dbReference>
<dbReference type="SUPFAM" id="SSF53448">
    <property type="entry name" value="Nucleotide-diphospho-sugar transferases"/>
    <property type="match status" value="1"/>
</dbReference>
<organism evidence="2">
    <name type="scientific">Candidatus Berkiella aquae</name>
    <dbReference type="NCBI Taxonomy" id="295108"/>
    <lineage>
        <taxon>Bacteria</taxon>
        <taxon>Pseudomonadati</taxon>
        <taxon>Pseudomonadota</taxon>
        <taxon>Gammaproteobacteria</taxon>
        <taxon>Candidatus Berkiellales</taxon>
        <taxon>Candidatus Berkiellaceae</taxon>
        <taxon>Candidatus Berkiella</taxon>
    </lineage>
</organism>
<dbReference type="PANTHER" id="PTHR22916:SF3">
    <property type="entry name" value="UDP-GLCNAC:BETAGAL BETA-1,3-N-ACETYLGLUCOSAMINYLTRANSFERASE-LIKE PROTEIN 1"/>
    <property type="match status" value="1"/>
</dbReference>
<name>A0A0Q9YNQ6_9GAMM</name>
<dbReference type="PANTHER" id="PTHR22916">
    <property type="entry name" value="GLYCOSYLTRANSFERASE"/>
    <property type="match status" value="1"/>
</dbReference>
<accession>A0A0Q9YNQ6</accession>
<reference evidence="2" key="1">
    <citation type="submission" date="2015-09" db="EMBL/GenBank/DDBJ databases">
        <title>Draft Genome Sequences of Two Novel Amoeba-resistant Intranuclear Bacteria, Candidatus Berkiella cookevillensis and Candidatus Berkiella aquae.</title>
        <authorList>
            <person name="Mehari Y.T."/>
            <person name="Arivett B.A."/>
            <person name="Farone A.L."/>
            <person name="Gunderson J.H."/>
            <person name="Farone M.B."/>
        </authorList>
    </citation>
    <scope>NUCLEOTIDE SEQUENCE [LARGE SCALE GENOMIC DNA]</scope>
    <source>
        <strain evidence="2">HT99</strain>
    </source>
</reference>
<dbReference type="EMBL" id="LKAJ02000001">
    <property type="protein sequence ID" value="MCS5712447.1"/>
    <property type="molecule type" value="Genomic_DNA"/>
</dbReference>
<reference evidence="3" key="3">
    <citation type="submission" date="2021-06" db="EMBL/GenBank/DDBJ databases">
        <title>Genomic Description and Analysis of Intracellular Bacteria, Candidatus Berkiella cookevillensis and Candidatus Berkiella aquae.</title>
        <authorList>
            <person name="Kidane D.T."/>
            <person name="Mehari Y.T."/>
            <person name="Rice F.C."/>
            <person name="Arivett B.A."/>
            <person name="Farone A.L."/>
            <person name="Berk S.G."/>
            <person name="Farone M.B."/>
        </authorList>
    </citation>
    <scope>NUCLEOTIDE SEQUENCE</scope>
    <source>
        <strain evidence="3">HT99</strain>
    </source>
</reference>
<protein>
    <submittedName>
        <fullName evidence="2">Chondroitin synthase</fullName>
    </submittedName>
    <submittedName>
        <fullName evidence="3">Glycosyltransferase family 2 protein</fullName>
    </submittedName>
</protein>
<sequence>MTQSNLNIPKPRVSIIIATYNRKTFLQQAIASVFKQTYQDFELIIVDDGSTDDTASMVAEFNDPRLHYIYQGNHGRSYARNIALNLVKGEYIAFLDSDDLYLPHKLQLQVAYLDKHLKTGMIYTSAQCIDEHNHLLSHIYQATTSGHIYKKIAFFVPVTITLPTVMLRKEILLKVNGFDEKMVRFEDTDFWRRISKITRIDAIDNLTCQLRTHSDNHLLSQNPQQIVHSVHYYTRKILKEDKKYLSTFELYRRLGGLYHYYASALLSVPGWEPLGYKLLKRAYFYWPLYKISKRKIASYCWQYLKKRIIRFGLRHSKVS</sequence>
<dbReference type="PATRIC" id="fig|1590043.3.peg.772"/>
<dbReference type="GO" id="GO:0016758">
    <property type="term" value="F:hexosyltransferase activity"/>
    <property type="evidence" value="ECO:0007669"/>
    <property type="project" value="UniProtKB-ARBA"/>
</dbReference>
<gene>
    <name evidence="2" type="primary">kfoC</name>
    <name evidence="2" type="ORF">HT99x_00774</name>
    <name evidence="3" type="ORF">HT99x_013475</name>
</gene>
<dbReference type="AlphaFoldDB" id="A0A0Q9YNQ6"/>
<dbReference type="InterPro" id="IPR001173">
    <property type="entry name" value="Glyco_trans_2-like"/>
</dbReference>
<dbReference type="EMBL" id="LKAJ01000002">
    <property type="protein sequence ID" value="KRG22352.1"/>
    <property type="molecule type" value="Genomic_DNA"/>
</dbReference>
<dbReference type="InterPro" id="IPR029044">
    <property type="entry name" value="Nucleotide-diphossugar_trans"/>
</dbReference>
<proteinExistence type="predicted"/>
<evidence type="ECO:0000313" key="3">
    <source>
        <dbReference type="EMBL" id="MCS5712447.1"/>
    </source>
</evidence>
<feature type="domain" description="Glycosyltransferase 2-like" evidence="1">
    <location>
        <begin position="14"/>
        <end position="144"/>
    </location>
</feature>
<dbReference type="Gene3D" id="3.90.550.10">
    <property type="entry name" value="Spore Coat Polysaccharide Biosynthesis Protein SpsA, Chain A"/>
    <property type="match status" value="1"/>
</dbReference>
<evidence type="ECO:0000259" key="1">
    <source>
        <dbReference type="Pfam" id="PF00535"/>
    </source>
</evidence>
<dbReference type="Proteomes" id="UP000051497">
    <property type="component" value="Unassembled WGS sequence"/>
</dbReference>
<reference evidence="3" key="2">
    <citation type="journal article" date="2016" name="Genome Announc.">
        <title>Draft Genome Sequences of Two Novel Amoeba-Resistant Intranuclear Bacteria, 'Candidatus Berkiella cookevillensis' and 'Candidatus Berkiella aquae'.</title>
        <authorList>
            <person name="Mehari Y.T."/>
            <person name="Arivett B.A."/>
            <person name="Farone A.L."/>
            <person name="Gunderson J.H."/>
            <person name="Farone M.B."/>
        </authorList>
    </citation>
    <scope>NUCLEOTIDE SEQUENCE</scope>
    <source>
        <strain evidence="3">HT99</strain>
    </source>
</reference>
<evidence type="ECO:0000313" key="4">
    <source>
        <dbReference type="Proteomes" id="UP000051497"/>
    </source>
</evidence>
<evidence type="ECO:0000313" key="2">
    <source>
        <dbReference type="EMBL" id="KRG22352.1"/>
    </source>
</evidence>
<keyword evidence="4" id="KW-1185">Reference proteome</keyword>